<gene>
    <name evidence="1" type="ORF">SEMRO_720_G192570.1</name>
</gene>
<comment type="caution">
    <text evidence="1">The sequence shown here is derived from an EMBL/GenBank/DDBJ whole genome shotgun (WGS) entry which is preliminary data.</text>
</comment>
<protein>
    <submittedName>
        <fullName evidence="1">Uncharacterized protein</fullName>
    </submittedName>
</protein>
<sequence>MSLLCRRLSSSSSIRSIGHVVVGRRCLGYRGRQQQQFAASFSTTTATADDQKIPVKIVDLRTAGWSLLERLCLEEFLQQQQHTNWLILGTHEATQHRHLKMTKSAPDYIRKSILETHDTMGDGTYNSACAVILDDNSNNKDLNVAAMKRHGILCLQGPPTAFLGSSVVVDHASILTTWISNATNDTATVEFLTDQLWAPTLQRLDSRYRTTQSSSDDDPLLSPLTMVMDTKSCSKGDNSGRMFRLEDLGVQREAEESTSTIPALEEGPLSLVFQPPNRYCLGSVPVGLAMADPNNHTVRSLLYWDYHDEDHESYYSSSSSSFAKLQDVFLSSSTSTPNLILNEMVAAMQEEDQSLFSVDQILTPRDTQTLMAQQNTSLQDWWNKHSQWSIVQQLV</sequence>
<organism evidence="1 2">
    <name type="scientific">Seminavis robusta</name>
    <dbReference type="NCBI Taxonomy" id="568900"/>
    <lineage>
        <taxon>Eukaryota</taxon>
        <taxon>Sar</taxon>
        <taxon>Stramenopiles</taxon>
        <taxon>Ochrophyta</taxon>
        <taxon>Bacillariophyta</taxon>
        <taxon>Bacillariophyceae</taxon>
        <taxon>Bacillariophycidae</taxon>
        <taxon>Naviculales</taxon>
        <taxon>Naviculaceae</taxon>
        <taxon>Seminavis</taxon>
    </lineage>
</organism>
<name>A0A9N8HHP3_9STRA</name>
<dbReference type="AlphaFoldDB" id="A0A9N8HHP3"/>
<keyword evidence="2" id="KW-1185">Reference proteome</keyword>
<dbReference type="Proteomes" id="UP001153069">
    <property type="component" value="Unassembled WGS sequence"/>
</dbReference>
<reference evidence="1" key="1">
    <citation type="submission" date="2020-06" db="EMBL/GenBank/DDBJ databases">
        <authorList>
            <consortium name="Plant Systems Biology data submission"/>
        </authorList>
    </citation>
    <scope>NUCLEOTIDE SEQUENCE</scope>
    <source>
        <strain evidence="1">D6</strain>
    </source>
</reference>
<proteinExistence type="predicted"/>
<accession>A0A9N8HHP3</accession>
<evidence type="ECO:0000313" key="2">
    <source>
        <dbReference type="Proteomes" id="UP001153069"/>
    </source>
</evidence>
<evidence type="ECO:0000313" key="1">
    <source>
        <dbReference type="EMBL" id="CAB9515513.1"/>
    </source>
</evidence>
<dbReference type="EMBL" id="CAICTM010000719">
    <property type="protein sequence ID" value="CAB9515513.1"/>
    <property type="molecule type" value="Genomic_DNA"/>
</dbReference>